<evidence type="ECO:0000256" key="1">
    <source>
        <dbReference type="SAM" id="Phobius"/>
    </source>
</evidence>
<organism evidence="2">
    <name type="scientific">marine metagenome</name>
    <dbReference type="NCBI Taxonomy" id="408172"/>
    <lineage>
        <taxon>unclassified sequences</taxon>
        <taxon>metagenomes</taxon>
        <taxon>ecological metagenomes</taxon>
    </lineage>
</organism>
<gene>
    <name evidence="2" type="ORF">METZ01_LOCUS334910</name>
</gene>
<evidence type="ECO:0000313" key="2">
    <source>
        <dbReference type="EMBL" id="SVC82056.1"/>
    </source>
</evidence>
<protein>
    <submittedName>
        <fullName evidence="2">Uncharacterized protein</fullName>
    </submittedName>
</protein>
<keyword evidence="1" id="KW-1133">Transmembrane helix</keyword>
<feature type="transmembrane region" description="Helical" evidence="1">
    <location>
        <begin position="93"/>
        <end position="119"/>
    </location>
</feature>
<dbReference type="AlphaFoldDB" id="A0A382Q9G3"/>
<keyword evidence="1" id="KW-0472">Membrane</keyword>
<feature type="transmembrane region" description="Helical" evidence="1">
    <location>
        <begin position="152"/>
        <end position="171"/>
    </location>
</feature>
<dbReference type="EMBL" id="UINC01112840">
    <property type="protein sequence ID" value="SVC82056.1"/>
    <property type="molecule type" value="Genomic_DNA"/>
</dbReference>
<feature type="transmembrane region" description="Helical" evidence="1">
    <location>
        <begin position="177"/>
        <end position="195"/>
    </location>
</feature>
<accession>A0A382Q9G3</accession>
<keyword evidence="1" id="KW-0812">Transmembrane</keyword>
<feature type="non-terminal residue" evidence="2">
    <location>
        <position position="200"/>
    </location>
</feature>
<feature type="transmembrane region" description="Helical" evidence="1">
    <location>
        <begin position="24"/>
        <end position="46"/>
    </location>
</feature>
<name>A0A382Q9G3_9ZZZZ</name>
<sequence>MVLIICVLTLLGAGWISKRIHGSWFFPGAFFPLLWSLYMSISFLVAPEFHPQILGVIMIVLFSIIVTVGANIIPFKNSSTIERHEPDFKPDLIFYTGLILSAISALGIVLVISMGFSWYQLEQSIFNLYILPNLFALERYNEVLVIPTNVKIVMFLTYPAALICGFVYPFLSGFRKWLSWLPILITMVYGTLFAVRSGIL</sequence>
<proteinExistence type="predicted"/>
<feature type="transmembrane region" description="Helical" evidence="1">
    <location>
        <begin position="53"/>
        <end position="73"/>
    </location>
</feature>
<reference evidence="2" key="1">
    <citation type="submission" date="2018-05" db="EMBL/GenBank/DDBJ databases">
        <authorList>
            <person name="Lanie J.A."/>
            <person name="Ng W.-L."/>
            <person name="Kazmierczak K.M."/>
            <person name="Andrzejewski T.M."/>
            <person name="Davidsen T.M."/>
            <person name="Wayne K.J."/>
            <person name="Tettelin H."/>
            <person name="Glass J.I."/>
            <person name="Rusch D."/>
            <person name="Podicherti R."/>
            <person name="Tsui H.-C.T."/>
            <person name="Winkler M.E."/>
        </authorList>
    </citation>
    <scope>NUCLEOTIDE SEQUENCE</scope>
</reference>